<dbReference type="InterPro" id="IPR004564">
    <property type="entry name" value="OM_lipoprot_carrier_LolA-like"/>
</dbReference>
<gene>
    <name evidence="1" type="ORF">EDC25_10339</name>
</gene>
<protein>
    <recommendedName>
        <fullName evidence="3">Outer membrane lipoprotein carrier protein LolA</fullName>
    </recommendedName>
</protein>
<dbReference type="Pfam" id="PF19574">
    <property type="entry name" value="LolA_3"/>
    <property type="match status" value="1"/>
</dbReference>
<sequence>MLSTPAPAPAADLDALLAALRQPPPLSQPFQEVRFRRALKAPLVTSGTLAWLGGLEFERRIETPYRETGVVSGRTLVVRRDRGAERIIPLARAPELQVLFGGLSALFGGDVQALREAFEIELEGGETWRLLLRPRQPALQARVAQLELRGSGGEARCLVLQQEGADTLTVFTDQPLDLAAGDFAAVVDGQCPQP</sequence>
<dbReference type="EMBL" id="SMAF01000003">
    <property type="protein sequence ID" value="TCT00271.1"/>
    <property type="molecule type" value="Genomic_DNA"/>
</dbReference>
<comment type="caution">
    <text evidence="1">The sequence shown here is derived from an EMBL/GenBank/DDBJ whole genome shotgun (WGS) entry which is preliminary data.</text>
</comment>
<evidence type="ECO:0008006" key="3">
    <source>
        <dbReference type="Google" id="ProtNLM"/>
    </source>
</evidence>
<dbReference type="Gene3D" id="2.50.20.10">
    <property type="entry name" value="Lipoprotein localisation LolA/LolB/LppX"/>
    <property type="match status" value="1"/>
</dbReference>
<evidence type="ECO:0000313" key="2">
    <source>
        <dbReference type="Proteomes" id="UP000294599"/>
    </source>
</evidence>
<organism evidence="1 2">
    <name type="scientific">Pseudofulvimonas gallinarii</name>
    <dbReference type="NCBI Taxonomy" id="634155"/>
    <lineage>
        <taxon>Bacteria</taxon>
        <taxon>Pseudomonadati</taxon>
        <taxon>Pseudomonadota</taxon>
        <taxon>Gammaproteobacteria</taxon>
        <taxon>Lysobacterales</taxon>
        <taxon>Rhodanobacteraceae</taxon>
        <taxon>Pseudofulvimonas</taxon>
    </lineage>
</organism>
<accession>A0A4S3L0D0</accession>
<dbReference type="Proteomes" id="UP000294599">
    <property type="component" value="Unassembled WGS sequence"/>
</dbReference>
<dbReference type="AlphaFoldDB" id="A0A4S3L0D0"/>
<reference evidence="1 2" key="1">
    <citation type="submission" date="2019-03" db="EMBL/GenBank/DDBJ databases">
        <title>Genomic Encyclopedia of Type Strains, Phase IV (KMG-IV): sequencing the most valuable type-strain genomes for metagenomic binning, comparative biology and taxonomic classification.</title>
        <authorList>
            <person name="Goeker M."/>
        </authorList>
    </citation>
    <scope>NUCLEOTIDE SEQUENCE [LARGE SCALE GENOMIC DNA]</scope>
    <source>
        <strain evidence="1 2">DSM 21944</strain>
    </source>
</reference>
<proteinExistence type="predicted"/>
<name>A0A4S3L0D0_9GAMM</name>
<evidence type="ECO:0000313" key="1">
    <source>
        <dbReference type="EMBL" id="TCT00271.1"/>
    </source>
</evidence>
<keyword evidence="2" id="KW-1185">Reference proteome</keyword>